<dbReference type="HOGENOM" id="CLU_052777_0_0_2"/>
<dbReference type="PATRIC" id="fig|79929.8.peg.612"/>
<dbReference type="AlphaFoldDB" id="D9PVH5"/>
<protein>
    <recommendedName>
        <fullName evidence="1">MnmC-like methyltransferase domain-containing protein</fullName>
    </recommendedName>
</protein>
<proteinExistence type="predicted"/>
<dbReference type="InterPro" id="IPR029063">
    <property type="entry name" value="SAM-dependent_MTases_sf"/>
</dbReference>
<dbReference type="RefSeq" id="WP_013295447.1">
    <property type="nucleotide sequence ID" value="NC_014408.1"/>
</dbReference>
<dbReference type="GeneID" id="58978244"/>
<reference evidence="2 3" key="2">
    <citation type="journal article" date="2010" name="J. Bacteriol.">
        <title>Complete genome sequence of Methanothermobacter marburgensis, a methanoarchaeon model organism.</title>
        <authorList>
            <person name="Liesegang H."/>
            <person name="Kaster A.K."/>
            <person name="Wiezer A."/>
            <person name="Goenrich M."/>
            <person name="Wollherr A."/>
            <person name="Seedorf H."/>
            <person name="Gottschalk G."/>
            <person name="Thauer R.K."/>
        </authorList>
    </citation>
    <scope>NUCLEOTIDE SEQUENCE [LARGE SCALE GENOMIC DNA]</scope>
    <source>
        <strain evidence="3">ATCC BAA-927 / DSM 2133 / JCM 14651 / NBRC 100331 / OCM 82 / Marburg</strain>
    </source>
</reference>
<dbReference type="Proteomes" id="UP000000345">
    <property type="component" value="Chromosome"/>
</dbReference>
<dbReference type="OrthoDB" id="1018at2157"/>
<accession>D9PVH5</accession>
<evidence type="ECO:0000313" key="3">
    <source>
        <dbReference type="Proteomes" id="UP000000345"/>
    </source>
</evidence>
<evidence type="ECO:0000259" key="1">
    <source>
        <dbReference type="Pfam" id="PF05430"/>
    </source>
</evidence>
<dbReference type="Pfam" id="PF05430">
    <property type="entry name" value="Methyltransf_30"/>
    <property type="match status" value="1"/>
</dbReference>
<gene>
    <name evidence="2" type="ordered locus">MTBMA_c06280</name>
</gene>
<feature type="domain" description="MnmC-like methyltransferase" evidence="1">
    <location>
        <begin position="161"/>
        <end position="256"/>
    </location>
</feature>
<dbReference type="KEGG" id="mmg:MTBMA_c06280"/>
<dbReference type="PaxDb" id="79929-MTBMA_c06280"/>
<keyword evidence="3" id="KW-1185">Reference proteome</keyword>
<dbReference type="STRING" id="79929.MTBMA_c06280"/>
<dbReference type="InterPro" id="IPR008471">
    <property type="entry name" value="MnmC-like_methylTransf"/>
</dbReference>
<dbReference type="CDD" id="cd02440">
    <property type="entry name" value="AdoMet_MTases"/>
    <property type="match status" value="1"/>
</dbReference>
<dbReference type="PANTHER" id="PTHR39963:SF1">
    <property type="entry name" value="MNMC-LIKE METHYLTRANSFERASE DOMAIN-CONTAINING PROTEIN"/>
    <property type="match status" value="1"/>
</dbReference>
<dbReference type="GO" id="GO:0016645">
    <property type="term" value="F:oxidoreductase activity, acting on the CH-NH group of donors"/>
    <property type="evidence" value="ECO:0007669"/>
    <property type="project" value="InterPro"/>
</dbReference>
<dbReference type="SMR" id="D9PVH5"/>
<evidence type="ECO:0000313" key="2">
    <source>
        <dbReference type="EMBL" id="ADL58223.1"/>
    </source>
</evidence>
<reference key="1">
    <citation type="submission" date="2009-08" db="EMBL/GenBank/DDBJ databases">
        <title>The genome sequence of Methanothermobacter marburgensis.</title>
        <authorList>
            <person name="Kaster A."/>
            <person name="Seedorf H."/>
            <person name="Goenrich M."/>
            <person name="Wiezer A."/>
            <person name="Liesegang H."/>
            <person name="Thauer R."/>
            <person name="Gottschalk G."/>
        </authorList>
    </citation>
    <scope>NUCLEOTIDE SEQUENCE</scope>
    <source>
        <strain>Marburg</strain>
    </source>
</reference>
<dbReference type="SUPFAM" id="SSF53335">
    <property type="entry name" value="S-adenosyl-L-methionine-dependent methyltransferases"/>
    <property type="match status" value="1"/>
</dbReference>
<dbReference type="EMBL" id="CP001710">
    <property type="protein sequence ID" value="ADL58223.1"/>
    <property type="molecule type" value="Genomic_DNA"/>
</dbReference>
<sequence length="401" mass="44371">MVLTPRDDVLRAVRSYFESERQDGRNRRTEVWRSLSDSFIRTADGSYTLESDSGGEAMHTRSGAITESFEKFVRPSIPPDAEEIRVLDLCSGLGYNTAALLEFTSAGEVTVDMVEVSPETMAAALIVPSPVKSHELVRAAYEDRLMDMGIVSVRASPPLPPEVTLRVHCGDARETLQKLEAEYYDAVFLDAFSPGVSPELYTVEFLSQIARVIKPDGVLATYTSAAPLRSALIDVGFHIGAGPVFGRKSAGTLASMDPSKIKEPLDWRDERMVALSDAGVPYRDPTLSSDGETIIERRRLERMVIRGVTRISSAVKTPIYLGGSVEGDRIGRRVRRNLERMGISDLKGGEALYIICPQLDECVCGCGEERVTTSRERILSMRRRLLEVASFRGMIQENSIW</sequence>
<name>D9PVH5_METTM</name>
<organism evidence="2 3">
    <name type="scientific">Methanothermobacter marburgensis (strain ATCC BAA-927 / DSM 2133 / JCM 14651 / NBRC 100331 / OCM 82 / Marburg)</name>
    <name type="common">Methanobacterium thermoautotrophicum</name>
    <dbReference type="NCBI Taxonomy" id="79929"/>
    <lineage>
        <taxon>Archaea</taxon>
        <taxon>Methanobacteriati</taxon>
        <taxon>Methanobacteriota</taxon>
        <taxon>Methanomada group</taxon>
        <taxon>Methanobacteria</taxon>
        <taxon>Methanobacteriales</taxon>
        <taxon>Methanobacteriaceae</taxon>
        <taxon>Methanothermobacter</taxon>
    </lineage>
</organism>
<dbReference type="PANTHER" id="PTHR39963">
    <property type="entry name" value="SLL0983 PROTEIN"/>
    <property type="match status" value="1"/>
</dbReference>
<dbReference type="GeneID" id="9704336"/>
<dbReference type="Gene3D" id="3.40.50.150">
    <property type="entry name" value="Vaccinia Virus protein VP39"/>
    <property type="match status" value="1"/>
</dbReference>